<dbReference type="KEGG" id="dfl:DFE_2330"/>
<feature type="domain" description="Radical SAM core" evidence="6">
    <location>
        <begin position="33"/>
        <end position="264"/>
    </location>
</feature>
<reference evidence="7 8" key="1">
    <citation type="journal article" date="2018" name="Sci. Adv.">
        <title>Multi-heme cytochromes provide a pathway for survival in energy-limited environments.</title>
        <authorList>
            <person name="Deng X."/>
            <person name="Dohmae N."/>
            <person name="Nealson K.H."/>
            <person name="Hashimoto K."/>
            <person name="Okamoto A."/>
        </authorList>
    </citation>
    <scope>NUCLEOTIDE SEQUENCE [LARGE SCALE GENOMIC DNA]</scope>
    <source>
        <strain evidence="7 8">IS5</strain>
    </source>
</reference>
<dbReference type="InterPro" id="IPR006638">
    <property type="entry name" value="Elp3/MiaA/NifB-like_rSAM"/>
</dbReference>
<keyword evidence="8" id="KW-1185">Reference proteome</keyword>
<evidence type="ECO:0000256" key="3">
    <source>
        <dbReference type="ARBA" id="ARBA00022723"/>
    </source>
</evidence>
<dbReference type="PANTHER" id="PTHR43409">
    <property type="entry name" value="ANAEROBIC MAGNESIUM-PROTOPORPHYRIN IX MONOMETHYL ESTER CYCLASE-RELATED"/>
    <property type="match status" value="1"/>
</dbReference>
<dbReference type="SFLD" id="SFLDS00029">
    <property type="entry name" value="Radical_SAM"/>
    <property type="match status" value="1"/>
</dbReference>
<evidence type="ECO:0000256" key="2">
    <source>
        <dbReference type="ARBA" id="ARBA00022691"/>
    </source>
</evidence>
<dbReference type="GO" id="GO:0051536">
    <property type="term" value="F:iron-sulfur cluster binding"/>
    <property type="evidence" value="ECO:0007669"/>
    <property type="project" value="UniProtKB-KW"/>
</dbReference>
<keyword evidence="2" id="KW-0949">S-adenosyl-L-methionine</keyword>
<dbReference type="Gene3D" id="3.20.20.70">
    <property type="entry name" value="Aldolase class I"/>
    <property type="match status" value="1"/>
</dbReference>
<organism evidence="7 8">
    <name type="scientific">Desulfovibrio ferrophilus</name>
    <dbReference type="NCBI Taxonomy" id="241368"/>
    <lineage>
        <taxon>Bacteria</taxon>
        <taxon>Pseudomonadati</taxon>
        <taxon>Thermodesulfobacteriota</taxon>
        <taxon>Desulfovibrionia</taxon>
        <taxon>Desulfovibrionales</taxon>
        <taxon>Desulfovibrionaceae</taxon>
        <taxon>Desulfovibrio</taxon>
    </lineage>
</organism>
<evidence type="ECO:0000313" key="7">
    <source>
        <dbReference type="EMBL" id="BBD09056.1"/>
    </source>
</evidence>
<dbReference type="InterPro" id="IPR007197">
    <property type="entry name" value="rSAM"/>
</dbReference>
<dbReference type="AlphaFoldDB" id="A0A2Z6B0X5"/>
<keyword evidence="5" id="KW-0411">Iron-sulfur</keyword>
<evidence type="ECO:0000256" key="1">
    <source>
        <dbReference type="ARBA" id="ARBA00001966"/>
    </source>
</evidence>
<dbReference type="SFLD" id="SFLDG01095">
    <property type="entry name" value="Uncharacterised_Radical_SAM_Su"/>
    <property type="match status" value="1"/>
</dbReference>
<dbReference type="EMBL" id="AP017378">
    <property type="protein sequence ID" value="BBD09056.1"/>
    <property type="molecule type" value="Genomic_DNA"/>
</dbReference>
<sequence length="311" mass="34494">MESSFRDGRSISTRFDRYKDILMQHEGTIIRPPNEGSSILLQVAVGCSHNKCTFCGAYKGERFRIKDRETVSQDIAYAARHCRDQRRLFLCGGDALVLPQARLQEILGEIRGQLPWVTRVGAYGSAKAVGLKSDSQLMELRDAGMGIVYMGLESGDDETLARVCKHGNSEAIIHQGLRIKQAGMRLSVTVLLGLGGVERSSIHARATGQVLTRMDPQHVGALTLMLMENTPLHAQWQRGDFELPDAQGMLTELRTMLECTTLTRGLFLANHASNYLPLKVRLPSGKQAALEQIDRALAGHEPLKDERFRAL</sequence>
<gene>
    <name evidence="7" type="ORF">DFE_2330</name>
</gene>
<dbReference type="InterPro" id="IPR051198">
    <property type="entry name" value="BchE-like"/>
</dbReference>
<dbReference type="InterPro" id="IPR013785">
    <property type="entry name" value="Aldolase_TIM"/>
</dbReference>
<evidence type="ECO:0000256" key="5">
    <source>
        <dbReference type="ARBA" id="ARBA00023014"/>
    </source>
</evidence>
<dbReference type="GO" id="GO:0046872">
    <property type="term" value="F:metal ion binding"/>
    <property type="evidence" value="ECO:0007669"/>
    <property type="project" value="UniProtKB-KW"/>
</dbReference>
<dbReference type="Proteomes" id="UP000269883">
    <property type="component" value="Chromosome"/>
</dbReference>
<dbReference type="InterPro" id="IPR058240">
    <property type="entry name" value="rSAM_sf"/>
</dbReference>
<keyword evidence="4" id="KW-0408">Iron</keyword>
<proteinExistence type="predicted"/>
<dbReference type="SMART" id="SM00729">
    <property type="entry name" value="Elp3"/>
    <property type="match status" value="1"/>
</dbReference>
<protein>
    <submittedName>
        <fullName evidence="7">Radical SAM protein</fullName>
    </submittedName>
</protein>
<name>A0A2Z6B0X5_9BACT</name>
<dbReference type="PANTHER" id="PTHR43409:SF4">
    <property type="entry name" value="RADICAL SAM SUPERFAMILY PROTEIN"/>
    <property type="match status" value="1"/>
</dbReference>
<dbReference type="Pfam" id="PF04055">
    <property type="entry name" value="Radical_SAM"/>
    <property type="match status" value="1"/>
</dbReference>
<comment type="cofactor">
    <cofactor evidence="1">
        <name>[4Fe-4S] cluster</name>
        <dbReference type="ChEBI" id="CHEBI:49883"/>
    </cofactor>
</comment>
<dbReference type="SUPFAM" id="SSF102114">
    <property type="entry name" value="Radical SAM enzymes"/>
    <property type="match status" value="1"/>
</dbReference>
<evidence type="ECO:0000313" key="8">
    <source>
        <dbReference type="Proteomes" id="UP000269883"/>
    </source>
</evidence>
<evidence type="ECO:0000256" key="4">
    <source>
        <dbReference type="ARBA" id="ARBA00023004"/>
    </source>
</evidence>
<dbReference type="CDD" id="cd01335">
    <property type="entry name" value="Radical_SAM"/>
    <property type="match status" value="1"/>
</dbReference>
<dbReference type="SFLD" id="SFLDG01082">
    <property type="entry name" value="B12-binding_domain_containing"/>
    <property type="match status" value="1"/>
</dbReference>
<dbReference type="GO" id="GO:0003824">
    <property type="term" value="F:catalytic activity"/>
    <property type="evidence" value="ECO:0007669"/>
    <property type="project" value="InterPro"/>
</dbReference>
<keyword evidence="3" id="KW-0479">Metal-binding</keyword>
<evidence type="ECO:0000259" key="6">
    <source>
        <dbReference type="PROSITE" id="PS51918"/>
    </source>
</evidence>
<accession>A0A2Z6B0X5</accession>
<dbReference type="PROSITE" id="PS51918">
    <property type="entry name" value="RADICAL_SAM"/>
    <property type="match status" value="1"/>
</dbReference>